<comment type="caution">
    <text evidence="2">The sequence shown here is derived from an EMBL/GenBank/DDBJ whole genome shotgun (WGS) entry which is preliminary data.</text>
</comment>
<evidence type="ECO:0000313" key="4">
    <source>
        <dbReference type="Proteomes" id="UP000321104"/>
    </source>
</evidence>
<accession>A0A6N3T5Y7</accession>
<name>A0A6N3T5Y7_9PROT</name>
<evidence type="ECO:0000313" key="1">
    <source>
        <dbReference type="EMBL" id="GAN64023.1"/>
    </source>
</evidence>
<reference evidence="2 4" key="2">
    <citation type="submission" date="2019-07" db="EMBL/GenBank/DDBJ databases">
        <title>Whole genome shotgun sequence of Acetobacter indonesiensis NBRC 16471.</title>
        <authorList>
            <person name="Hosoyama A."/>
            <person name="Uohara A."/>
            <person name="Ohji S."/>
            <person name="Ichikawa N."/>
        </authorList>
    </citation>
    <scope>NUCLEOTIDE SEQUENCE [LARGE SCALE GENOMIC DNA]</scope>
    <source>
        <strain evidence="2 4">NBRC 16471</strain>
    </source>
</reference>
<dbReference type="Proteomes" id="UP000032673">
    <property type="component" value="Unassembled WGS sequence"/>
</dbReference>
<protein>
    <submittedName>
        <fullName evidence="2">Uncharacterized protein</fullName>
    </submittedName>
</protein>
<dbReference type="Proteomes" id="UP000321104">
    <property type="component" value="Unassembled WGS sequence"/>
</dbReference>
<sequence>MVCQHLPGFGQRYAATSPIEKGHFSRRLHIAEPFASRWNRQARFGSAVGDAPGINYRQKQPKVCKIEPHRSNLMHLVPSG</sequence>
<reference evidence="1 3" key="1">
    <citation type="submission" date="2012-11" db="EMBL/GenBank/DDBJ databases">
        <title>Whole genome sequence of Acetobacter indonesiensis 5H-1.</title>
        <authorList>
            <person name="Azuma Y."/>
            <person name="Higashiura N."/>
            <person name="Hirakawa H."/>
            <person name="Matsushita K."/>
        </authorList>
    </citation>
    <scope>NUCLEOTIDE SEQUENCE [LARGE SCALE GENOMIC DNA]</scope>
    <source>
        <strain evidence="1 3">5H-1</strain>
    </source>
</reference>
<organism evidence="2 4">
    <name type="scientific">Acetobacter indonesiensis</name>
    <dbReference type="NCBI Taxonomy" id="104101"/>
    <lineage>
        <taxon>Bacteria</taxon>
        <taxon>Pseudomonadati</taxon>
        <taxon>Pseudomonadota</taxon>
        <taxon>Alphaproteobacteria</taxon>
        <taxon>Acetobacterales</taxon>
        <taxon>Acetobacteraceae</taxon>
        <taxon>Acetobacter</taxon>
    </lineage>
</organism>
<evidence type="ECO:0000313" key="2">
    <source>
        <dbReference type="EMBL" id="GEN02839.1"/>
    </source>
</evidence>
<keyword evidence="3" id="KW-1185">Reference proteome</keyword>
<proteinExistence type="predicted"/>
<dbReference type="EMBL" id="BJXQ01000003">
    <property type="protein sequence ID" value="GEN02839.1"/>
    <property type="molecule type" value="Genomic_DNA"/>
</dbReference>
<gene>
    <name evidence="1" type="ORF">Abin_047_277</name>
    <name evidence="2" type="ORF">AIN02nite_08640</name>
</gene>
<dbReference type="EMBL" id="BAMW01000045">
    <property type="protein sequence ID" value="GAN64023.1"/>
    <property type="molecule type" value="Genomic_DNA"/>
</dbReference>
<dbReference type="AlphaFoldDB" id="A0A6N3T5Y7"/>
<evidence type="ECO:0000313" key="3">
    <source>
        <dbReference type="Proteomes" id="UP000032673"/>
    </source>
</evidence>